<proteinExistence type="predicted"/>
<feature type="compositionally biased region" description="Polar residues" evidence="1">
    <location>
        <begin position="101"/>
        <end position="113"/>
    </location>
</feature>
<accession>A0A2M7FZ37</accession>
<evidence type="ECO:0000313" key="2">
    <source>
        <dbReference type="EMBL" id="PIW14634.1"/>
    </source>
</evidence>
<organism evidence="2 3">
    <name type="scientific">bacterium (Candidatus Blackallbacteria) CG17_big_fil_post_rev_8_21_14_2_50_48_46</name>
    <dbReference type="NCBI Taxonomy" id="2014261"/>
    <lineage>
        <taxon>Bacteria</taxon>
        <taxon>Candidatus Blackallbacteria</taxon>
    </lineage>
</organism>
<feature type="compositionally biased region" description="Basic and acidic residues" evidence="1">
    <location>
        <begin position="41"/>
        <end position="61"/>
    </location>
</feature>
<reference evidence="2 3" key="1">
    <citation type="submission" date="2017-09" db="EMBL/GenBank/DDBJ databases">
        <title>Depth-based differentiation of microbial function through sediment-hosted aquifers and enrichment of novel symbionts in the deep terrestrial subsurface.</title>
        <authorList>
            <person name="Probst A.J."/>
            <person name="Ladd B."/>
            <person name="Jarett J.K."/>
            <person name="Geller-Mcgrath D.E."/>
            <person name="Sieber C.M."/>
            <person name="Emerson J.B."/>
            <person name="Anantharaman K."/>
            <person name="Thomas B.C."/>
            <person name="Malmstrom R."/>
            <person name="Stieglmeier M."/>
            <person name="Klingl A."/>
            <person name="Woyke T."/>
            <person name="Ryan C.M."/>
            <person name="Banfield J.F."/>
        </authorList>
    </citation>
    <scope>NUCLEOTIDE SEQUENCE [LARGE SCALE GENOMIC DNA]</scope>
    <source>
        <strain evidence="2">CG17_big_fil_post_rev_8_21_14_2_50_48_46</strain>
    </source>
</reference>
<sequence length="113" mass="12266">MKRPEKNPGGVAVHASEQMPVSTRGAKPESRQNGKQGTGWKQREAPGRKNSLKGERPRGSRFFLAEKHTNCSEHCPVWTRTAEVSAQVRKCLRKKAGAAGTGNSSQRTGSAKP</sequence>
<evidence type="ECO:0000256" key="1">
    <source>
        <dbReference type="SAM" id="MobiDB-lite"/>
    </source>
</evidence>
<dbReference type="EMBL" id="PFFQ01000059">
    <property type="protein sequence ID" value="PIW14634.1"/>
    <property type="molecule type" value="Genomic_DNA"/>
</dbReference>
<dbReference type="Proteomes" id="UP000231019">
    <property type="component" value="Unassembled WGS sequence"/>
</dbReference>
<name>A0A2M7FZ37_9BACT</name>
<comment type="caution">
    <text evidence="2">The sequence shown here is derived from an EMBL/GenBank/DDBJ whole genome shotgun (WGS) entry which is preliminary data.</text>
</comment>
<gene>
    <name evidence="2" type="ORF">COW36_21595</name>
</gene>
<dbReference type="AlphaFoldDB" id="A0A2M7FZ37"/>
<evidence type="ECO:0000313" key="3">
    <source>
        <dbReference type="Proteomes" id="UP000231019"/>
    </source>
</evidence>
<protein>
    <submittedName>
        <fullName evidence="2">Uncharacterized protein</fullName>
    </submittedName>
</protein>
<feature type="region of interest" description="Disordered" evidence="1">
    <location>
        <begin position="1"/>
        <end position="61"/>
    </location>
</feature>
<feature type="region of interest" description="Disordered" evidence="1">
    <location>
        <begin position="94"/>
        <end position="113"/>
    </location>
</feature>